<evidence type="ECO:0000256" key="3">
    <source>
        <dbReference type="ARBA" id="ARBA00022801"/>
    </source>
</evidence>
<feature type="compositionally biased region" description="Basic residues" evidence="5">
    <location>
        <begin position="522"/>
        <end position="539"/>
    </location>
</feature>
<evidence type="ECO:0000313" key="7">
    <source>
        <dbReference type="EMBL" id="KAK9916643.1"/>
    </source>
</evidence>
<dbReference type="InterPro" id="IPR027417">
    <property type="entry name" value="P-loop_NTPase"/>
</dbReference>
<accession>A0ABR2YXT6</accession>
<keyword evidence="4" id="KW-0342">GTP-binding</keyword>
<dbReference type="InterPro" id="IPR023179">
    <property type="entry name" value="GTP-bd_ortho_bundle_sf"/>
</dbReference>
<feature type="domain" description="G" evidence="6">
    <location>
        <begin position="301"/>
        <end position="371"/>
    </location>
</feature>
<feature type="compositionally biased region" description="Basic residues" evidence="5">
    <location>
        <begin position="1"/>
        <end position="12"/>
    </location>
</feature>
<evidence type="ECO:0000256" key="1">
    <source>
        <dbReference type="ARBA" id="ARBA00022490"/>
    </source>
</evidence>
<dbReference type="PANTHER" id="PTHR45709:SF2">
    <property type="entry name" value="LARGE SUBUNIT GTPASE 1 HOMOLOG"/>
    <property type="match status" value="1"/>
</dbReference>
<name>A0ABR2YXT6_9CHLO</name>
<proteinExistence type="predicted"/>
<gene>
    <name evidence="7" type="ORF">WJX75_005277</name>
</gene>
<comment type="caution">
    <text evidence="7">The sequence shown here is derived from an EMBL/GenBank/DDBJ whole genome shotgun (WGS) entry which is preliminary data.</text>
</comment>
<dbReference type="PANTHER" id="PTHR45709">
    <property type="entry name" value="LARGE SUBUNIT GTPASE 1 HOMOLOG-RELATED"/>
    <property type="match status" value="1"/>
</dbReference>
<keyword evidence="3" id="KW-0378">Hydrolase</keyword>
<organism evidence="7 8">
    <name type="scientific">Coccomyxa subellipsoidea</name>
    <dbReference type="NCBI Taxonomy" id="248742"/>
    <lineage>
        <taxon>Eukaryota</taxon>
        <taxon>Viridiplantae</taxon>
        <taxon>Chlorophyta</taxon>
        <taxon>core chlorophytes</taxon>
        <taxon>Trebouxiophyceae</taxon>
        <taxon>Trebouxiophyceae incertae sedis</taxon>
        <taxon>Coccomyxaceae</taxon>
        <taxon>Coccomyxa</taxon>
    </lineage>
</organism>
<evidence type="ECO:0000256" key="4">
    <source>
        <dbReference type="ARBA" id="ARBA00023134"/>
    </source>
</evidence>
<dbReference type="InterPro" id="IPR043358">
    <property type="entry name" value="GNL1-like"/>
</dbReference>
<feature type="region of interest" description="Disordered" evidence="5">
    <location>
        <begin position="1"/>
        <end position="40"/>
    </location>
</feature>
<dbReference type="Gene3D" id="1.10.1580.10">
    <property type="match status" value="1"/>
</dbReference>
<evidence type="ECO:0000256" key="2">
    <source>
        <dbReference type="ARBA" id="ARBA00022741"/>
    </source>
</evidence>
<dbReference type="CDD" id="cd01857">
    <property type="entry name" value="HSR1_MMR1"/>
    <property type="match status" value="1"/>
</dbReference>
<reference evidence="7 8" key="1">
    <citation type="journal article" date="2024" name="Nat. Commun.">
        <title>Phylogenomics reveals the evolutionary origins of lichenization in chlorophyte algae.</title>
        <authorList>
            <person name="Puginier C."/>
            <person name="Libourel C."/>
            <person name="Otte J."/>
            <person name="Skaloud P."/>
            <person name="Haon M."/>
            <person name="Grisel S."/>
            <person name="Petersen M."/>
            <person name="Berrin J.G."/>
            <person name="Delaux P.M."/>
            <person name="Dal Grande F."/>
            <person name="Keller J."/>
        </authorList>
    </citation>
    <scope>NUCLEOTIDE SEQUENCE [LARGE SCALE GENOMIC DNA]</scope>
    <source>
        <strain evidence="7 8">SAG 216-7</strain>
    </source>
</reference>
<dbReference type="EMBL" id="JALJOT010000003">
    <property type="protein sequence ID" value="KAK9916643.1"/>
    <property type="molecule type" value="Genomic_DNA"/>
</dbReference>
<feature type="region of interest" description="Disordered" evidence="5">
    <location>
        <begin position="462"/>
        <end position="546"/>
    </location>
</feature>
<dbReference type="SUPFAM" id="SSF52540">
    <property type="entry name" value="P-loop containing nucleoside triphosphate hydrolases"/>
    <property type="match status" value="1"/>
</dbReference>
<dbReference type="Proteomes" id="UP001491310">
    <property type="component" value="Unassembled WGS sequence"/>
</dbReference>
<evidence type="ECO:0000259" key="6">
    <source>
        <dbReference type="Pfam" id="PF01926"/>
    </source>
</evidence>
<evidence type="ECO:0000256" key="5">
    <source>
        <dbReference type="SAM" id="MobiDB-lite"/>
    </source>
</evidence>
<feature type="compositionally biased region" description="Acidic residues" evidence="5">
    <location>
        <begin position="500"/>
        <end position="511"/>
    </location>
</feature>
<protein>
    <recommendedName>
        <fullName evidence="6">G domain-containing protein</fullName>
    </recommendedName>
</protein>
<evidence type="ECO:0000313" key="8">
    <source>
        <dbReference type="Proteomes" id="UP001491310"/>
    </source>
</evidence>
<dbReference type="Gene3D" id="3.40.50.300">
    <property type="entry name" value="P-loop containing nucleotide triphosphate hydrolases"/>
    <property type="match status" value="1"/>
</dbReference>
<dbReference type="Pfam" id="PF01926">
    <property type="entry name" value="MMR_HSR1"/>
    <property type="match status" value="1"/>
</dbReference>
<dbReference type="InterPro" id="IPR006073">
    <property type="entry name" value="GTP-bd"/>
</dbReference>
<sequence>MGKHNGKARKAGLRVGAALSNRHKGGGLRSGGKQTQGLHTTDQPAMQSVLEANDLTELMTMAELAERDFTAEKGEIIVISTGAAVDAKAEASSERERRAAEERNRHRLRIPRRPAWRREQSPEEVDAQERAAFLAWRRELAAVEATELLVLTPFEKNLEVWRQLWRVLERSHIIVQVLDARDPLRYRSEDMDEFARELHPGKASLMLLNKADLLTLPLRKAWADYFDARGVDYIFWSAKAASERPLNPDAEEQPAEDAGTRTEVVGTDKLISLLQQRAKVAVDAGSRVETLAGSEGERLFVGLTGYPNVGKSSTINALFGSKKTAVAATPGKTKHFQTLNITERLTLCDCPGLVLPKYAASKAEMVAAGVIPIERLTDVRAPAEVIAQRIPRAVLESTYAMQLPHQASTKGADGSPSAAVLLQCIARSRGWVVGNGLPDEARSGRLLLKDYTAGKLVHCEWPPGSPAAQQGTASASPHADHEDTASSSGKETEETAGASSDEEDSAEDLDLLESLNLNDKQKQKRAAHKFHKKPARSKGNRGLSVDVGGYDGAAVGYGKRGGLVRVGVPVK</sequence>
<keyword evidence="2" id="KW-0547">Nucleotide-binding</keyword>
<keyword evidence="1" id="KW-0963">Cytoplasm</keyword>
<keyword evidence="8" id="KW-1185">Reference proteome</keyword>